<dbReference type="AlphaFoldDB" id="A0A8I0MVE8"/>
<dbReference type="EMBL" id="AQHF01000020">
    <property type="protein sequence ID" value="MBE0346123.1"/>
    <property type="molecule type" value="Genomic_DNA"/>
</dbReference>
<reference evidence="1 2" key="1">
    <citation type="submission" date="2015-06" db="EMBL/GenBank/DDBJ databases">
        <title>Genome sequence of Pseudoalteromonas peptidolytica.</title>
        <authorList>
            <person name="Xie B.-B."/>
            <person name="Rong J.-C."/>
            <person name="Qin Q.-L."/>
            <person name="Zhang Y.-Z."/>
        </authorList>
    </citation>
    <scope>NUCLEOTIDE SEQUENCE [LARGE SCALE GENOMIC DNA]</scope>
    <source>
        <strain evidence="1 2">F12-50-A1</strain>
    </source>
</reference>
<evidence type="ECO:0000313" key="1">
    <source>
        <dbReference type="EMBL" id="MBE0346123.1"/>
    </source>
</evidence>
<organism evidence="1 2">
    <name type="scientific">Pseudoalteromonas peptidolytica F12-50-A1</name>
    <dbReference type="NCBI Taxonomy" id="1315280"/>
    <lineage>
        <taxon>Bacteria</taxon>
        <taxon>Pseudomonadati</taxon>
        <taxon>Pseudomonadota</taxon>
        <taxon>Gammaproteobacteria</taxon>
        <taxon>Alteromonadales</taxon>
        <taxon>Pseudoalteromonadaceae</taxon>
        <taxon>Pseudoalteromonas</taxon>
    </lineage>
</organism>
<name>A0A8I0MVE8_9GAMM</name>
<protein>
    <submittedName>
        <fullName evidence="1">Uncharacterized protein</fullName>
    </submittedName>
</protein>
<evidence type="ECO:0000313" key="2">
    <source>
        <dbReference type="Proteomes" id="UP000660708"/>
    </source>
</evidence>
<keyword evidence="2" id="KW-1185">Reference proteome</keyword>
<accession>A0A8I0MVE8</accession>
<sequence>MKLAFNAKVYLKVLRVKPINVGKIITCIFDAQNDLHSFIFCSNSHDVKLNNQKNLCSNEVAALKTTYNNKFVHTFSGLMNVIISL</sequence>
<proteinExistence type="predicted"/>
<comment type="caution">
    <text evidence="1">The sequence shown here is derived from an EMBL/GenBank/DDBJ whole genome shotgun (WGS) entry which is preliminary data.</text>
</comment>
<dbReference type="Proteomes" id="UP000660708">
    <property type="component" value="Unassembled WGS sequence"/>
</dbReference>
<gene>
    <name evidence="1" type="ORF">PPEP_a1153</name>
</gene>